<protein>
    <submittedName>
        <fullName evidence="2">Uncharacterized protein</fullName>
    </submittedName>
</protein>
<keyword evidence="1" id="KW-0812">Transmembrane</keyword>
<dbReference type="EMBL" id="GGEC01061217">
    <property type="protein sequence ID" value="MBX41701.1"/>
    <property type="molecule type" value="Transcribed_RNA"/>
</dbReference>
<accession>A0A2P2NGU0</accession>
<evidence type="ECO:0000256" key="1">
    <source>
        <dbReference type="SAM" id="Phobius"/>
    </source>
</evidence>
<keyword evidence="1" id="KW-0472">Membrane</keyword>
<dbReference type="AlphaFoldDB" id="A0A2P2NGU0"/>
<organism evidence="2">
    <name type="scientific">Rhizophora mucronata</name>
    <name type="common">Asiatic mangrove</name>
    <dbReference type="NCBI Taxonomy" id="61149"/>
    <lineage>
        <taxon>Eukaryota</taxon>
        <taxon>Viridiplantae</taxon>
        <taxon>Streptophyta</taxon>
        <taxon>Embryophyta</taxon>
        <taxon>Tracheophyta</taxon>
        <taxon>Spermatophyta</taxon>
        <taxon>Magnoliopsida</taxon>
        <taxon>eudicotyledons</taxon>
        <taxon>Gunneridae</taxon>
        <taxon>Pentapetalae</taxon>
        <taxon>rosids</taxon>
        <taxon>fabids</taxon>
        <taxon>Malpighiales</taxon>
        <taxon>Rhizophoraceae</taxon>
        <taxon>Rhizophora</taxon>
    </lineage>
</organism>
<sequence>MLYNVFVLCKHMLKPSLIYEFHGYFILLYWLICHYLLSFCFMIPTLNTVTVEKIVTMIHRLLRTTFSERLKIIGCNERLSFLNFVNYNGHKYLLWIIFC</sequence>
<keyword evidence="1" id="KW-1133">Transmembrane helix</keyword>
<evidence type="ECO:0000313" key="2">
    <source>
        <dbReference type="EMBL" id="MBX41701.1"/>
    </source>
</evidence>
<reference evidence="2" key="1">
    <citation type="submission" date="2018-02" db="EMBL/GenBank/DDBJ databases">
        <title>Rhizophora mucronata_Transcriptome.</title>
        <authorList>
            <person name="Meera S.P."/>
            <person name="Sreeshan A."/>
            <person name="Augustine A."/>
        </authorList>
    </citation>
    <scope>NUCLEOTIDE SEQUENCE</scope>
    <source>
        <tissue evidence="2">Leaf</tissue>
    </source>
</reference>
<name>A0A2P2NGU0_RHIMU</name>
<proteinExistence type="predicted"/>
<feature type="transmembrane region" description="Helical" evidence="1">
    <location>
        <begin position="21"/>
        <end position="43"/>
    </location>
</feature>